<evidence type="ECO:0000256" key="13">
    <source>
        <dbReference type="PIRSR" id="PIRSR600823-2"/>
    </source>
</evidence>
<evidence type="ECO:0000313" key="20">
    <source>
        <dbReference type="Proteomes" id="UP001210211"/>
    </source>
</evidence>
<keyword evidence="3 17" id="KW-0575">Peroxidase</keyword>
<evidence type="ECO:0000256" key="7">
    <source>
        <dbReference type="ARBA" id="ARBA00023002"/>
    </source>
</evidence>
<feature type="binding site" evidence="14">
    <location>
        <position position="190"/>
    </location>
    <ligand>
        <name>Ca(2+)</name>
        <dbReference type="ChEBI" id="CHEBI:29108"/>
        <label>2</label>
    </ligand>
</feature>
<comment type="similarity">
    <text evidence="17">Belongs to the peroxidase family. Classical plant (class III) peroxidase subfamily.</text>
</comment>
<keyword evidence="4 17" id="KW-0349">Heme</keyword>
<reference evidence="19 20" key="1">
    <citation type="journal article" date="2022" name="Cell">
        <title>Repeat-based holocentromeres influence genome architecture and karyotype evolution.</title>
        <authorList>
            <person name="Hofstatter P.G."/>
            <person name="Thangavel G."/>
            <person name="Lux T."/>
            <person name="Neumann P."/>
            <person name="Vondrak T."/>
            <person name="Novak P."/>
            <person name="Zhang M."/>
            <person name="Costa L."/>
            <person name="Castellani M."/>
            <person name="Scott A."/>
            <person name="Toegelov H."/>
            <person name="Fuchs J."/>
            <person name="Mata-Sucre Y."/>
            <person name="Dias Y."/>
            <person name="Vanzela A.L.L."/>
            <person name="Huettel B."/>
            <person name="Almeida C.C.S."/>
            <person name="Simkova H."/>
            <person name="Souza G."/>
            <person name="Pedrosa-Harand A."/>
            <person name="Macas J."/>
            <person name="Mayer K.F.X."/>
            <person name="Houben A."/>
            <person name="Marques A."/>
        </authorList>
    </citation>
    <scope>NUCLEOTIDE SEQUENCE [LARGE SCALE GENOMIC DNA]</scope>
    <source>
        <strain evidence="19">RhyTen1mFocal</strain>
    </source>
</reference>
<keyword evidence="8 14" id="KW-0408">Iron</keyword>
<dbReference type="PANTHER" id="PTHR31517:SF21">
    <property type="entry name" value="PEROXIDASE"/>
    <property type="match status" value="1"/>
</dbReference>
<name>A0AAD5ZJ27_9POAL</name>
<dbReference type="AlphaFoldDB" id="A0AAD5ZJ27"/>
<evidence type="ECO:0000259" key="18">
    <source>
        <dbReference type="PROSITE" id="PS50873"/>
    </source>
</evidence>
<evidence type="ECO:0000256" key="12">
    <source>
        <dbReference type="PIRSR" id="PIRSR600823-1"/>
    </source>
</evidence>
<comment type="cofactor">
    <cofactor evidence="14 17">
        <name>Ca(2+)</name>
        <dbReference type="ChEBI" id="CHEBI:29108"/>
    </cofactor>
    <text evidence="14 17">Binds 2 calcium ions per subunit.</text>
</comment>
<feature type="binding site" evidence="13">
    <location>
        <position position="159"/>
    </location>
    <ligand>
        <name>substrate</name>
    </ligand>
</feature>
<sequence length="316" mass="34746">MKMIQIILSVILVLYPYRAASLSTNYYANICPNLENLVRGAVQQQMAQSPITAPATLRLFFHDCFVNGCDASVLIINPNGDDEWRHPDDFTLKPDGFFTVLRAKAAVDADPRCTNKVSCADILALAARDSVVLSGGPSWPVELGRYDGKVSTRNSVVLPHPDYSLDKLYQMFSAFGLDQTDLVALSGGHTFGAASCAFINSRIYPTTDQTMNPQFANQLRGTCPAVLNPNNFVFLDATTFAAFDNAYYWNLQQGKGLLASDQILYNDPRTQGTVNLFASNQGAFFQAFTNAMIKLGRIGVKTTLDGEIRRDCRVPN</sequence>
<dbReference type="PROSITE" id="PS00435">
    <property type="entry name" value="PEROXIDASE_1"/>
    <property type="match status" value="1"/>
</dbReference>
<feature type="disulfide bond" evidence="16">
    <location>
        <begin position="119"/>
        <end position="312"/>
    </location>
</feature>
<comment type="cofactor">
    <cofactor evidence="14 17">
        <name>heme b</name>
        <dbReference type="ChEBI" id="CHEBI:60344"/>
    </cofactor>
    <text evidence="14 17">Binds 1 heme b (iron(II)-protoporphyrin IX) group per subunit.</text>
</comment>
<accession>A0AAD5ZJ27</accession>
<dbReference type="InterPro" id="IPR019794">
    <property type="entry name" value="Peroxidases_AS"/>
</dbReference>
<dbReference type="Proteomes" id="UP001210211">
    <property type="component" value="Unassembled WGS sequence"/>
</dbReference>
<feature type="binding site" evidence="14">
    <location>
        <position position="70"/>
    </location>
    <ligand>
        <name>Ca(2+)</name>
        <dbReference type="ChEBI" id="CHEBI:29108"/>
        <label>1</label>
    </ligand>
</feature>
<evidence type="ECO:0000256" key="3">
    <source>
        <dbReference type="ARBA" id="ARBA00022559"/>
    </source>
</evidence>
<dbReference type="EMBL" id="JAMRDG010000001">
    <property type="protein sequence ID" value="KAJ3698721.1"/>
    <property type="molecule type" value="Genomic_DNA"/>
</dbReference>
<dbReference type="EC" id="1.11.1.7" evidence="17"/>
<dbReference type="GO" id="GO:0046872">
    <property type="term" value="F:metal ion binding"/>
    <property type="evidence" value="ECO:0007669"/>
    <property type="project" value="UniProtKB-UniRule"/>
</dbReference>
<comment type="catalytic activity">
    <reaction evidence="1 17">
        <text>2 a phenolic donor + H2O2 = 2 a phenolic radical donor + 2 H2O</text>
        <dbReference type="Rhea" id="RHEA:56136"/>
        <dbReference type="ChEBI" id="CHEBI:15377"/>
        <dbReference type="ChEBI" id="CHEBI:16240"/>
        <dbReference type="ChEBI" id="CHEBI:139520"/>
        <dbReference type="ChEBI" id="CHEBI:139521"/>
        <dbReference type="EC" id="1.11.1.7"/>
    </reaction>
</comment>
<comment type="function">
    <text evidence="17">Removal of H(2)O(2), oxidation of toxic reductants, biosynthesis and degradation of lignin, suberization, auxin catabolism, response to environmental stresses such as wounding, pathogen attack and oxidative stress.</text>
</comment>
<dbReference type="PANTHER" id="PTHR31517">
    <property type="match status" value="1"/>
</dbReference>
<evidence type="ECO:0000256" key="17">
    <source>
        <dbReference type="RuleBase" id="RU362060"/>
    </source>
</evidence>
<dbReference type="Gene3D" id="1.10.520.10">
    <property type="match status" value="1"/>
</dbReference>
<feature type="signal peptide" evidence="17">
    <location>
        <begin position="1"/>
        <end position="21"/>
    </location>
</feature>
<organism evidence="19 20">
    <name type="scientific">Rhynchospora tenuis</name>
    <dbReference type="NCBI Taxonomy" id="198213"/>
    <lineage>
        <taxon>Eukaryota</taxon>
        <taxon>Viridiplantae</taxon>
        <taxon>Streptophyta</taxon>
        <taxon>Embryophyta</taxon>
        <taxon>Tracheophyta</taxon>
        <taxon>Spermatophyta</taxon>
        <taxon>Magnoliopsida</taxon>
        <taxon>Liliopsida</taxon>
        <taxon>Poales</taxon>
        <taxon>Cyperaceae</taxon>
        <taxon>Cyperoideae</taxon>
        <taxon>Rhynchosporeae</taxon>
        <taxon>Rhynchospora</taxon>
    </lineage>
</organism>
<feature type="chain" id="PRO_5041769959" description="Peroxidase" evidence="17">
    <location>
        <begin position="22"/>
        <end position="316"/>
    </location>
</feature>
<dbReference type="SUPFAM" id="SSF48113">
    <property type="entry name" value="Heme-dependent peroxidases"/>
    <property type="match status" value="1"/>
</dbReference>
<proteinExistence type="inferred from homology"/>
<feature type="domain" description="Plant heme peroxidase family profile" evidence="18">
    <location>
        <begin position="21"/>
        <end position="316"/>
    </location>
</feature>
<feature type="binding site" evidence="14">
    <location>
        <position position="83"/>
    </location>
    <ligand>
        <name>Ca(2+)</name>
        <dbReference type="ChEBI" id="CHEBI:29108"/>
        <label>1</label>
    </ligand>
</feature>
<evidence type="ECO:0000256" key="11">
    <source>
        <dbReference type="ARBA" id="ARBA00023324"/>
    </source>
</evidence>
<keyword evidence="5 14" id="KW-0479">Metal-binding</keyword>
<feature type="binding site" evidence="14">
    <location>
        <position position="72"/>
    </location>
    <ligand>
        <name>Ca(2+)</name>
        <dbReference type="ChEBI" id="CHEBI:29108"/>
        <label>1</label>
    </ligand>
</feature>
<dbReference type="PRINTS" id="PR00461">
    <property type="entry name" value="PLPEROXIDASE"/>
</dbReference>
<feature type="binding site" evidence="14">
    <location>
        <position position="63"/>
    </location>
    <ligand>
        <name>Ca(2+)</name>
        <dbReference type="ChEBI" id="CHEBI:29108"/>
        <label>1</label>
    </ligand>
</feature>
<feature type="active site" description="Proton acceptor" evidence="12">
    <location>
        <position position="62"/>
    </location>
</feature>
<dbReference type="InterPro" id="IPR000823">
    <property type="entry name" value="Peroxidase_pln"/>
</dbReference>
<dbReference type="GO" id="GO:0006979">
    <property type="term" value="P:response to oxidative stress"/>
    <property type="evidence" value="ECO:0007669"/>
    <property type="project" value="UniProtKB-UniRule"/>
</dbReference>
<feature type="binding site" evidence="14">
    <location>
        <position position="236"/>
    </location>
    <ligand>
        <name>Ca(2+)</name>
        <dbReference type="ChEBI" id="CHEBI:29108"/>
        <label>2</label>
    </ligand>
</feature>
<feature type="disulfide bond" evidence="16">
    <location>
        <begin position="31"/>
        <end position="113"/>
    </location>
</feature>
<keyword evidence="10" id="KW-0873">Pyrrolidone carboxylic acid</keyword>
<feature type="binding site" evidence="14">
    <location>
        <position position="239"/>
    </location>
    <ligand>
        <name>Ca(2+)</name>
        <dbReference type="ChEBI" id="CHEBI:29108"/>
        <label>2</label>
    </ligand>
</feature>
<dbReference type="GO" id="GO:0020037">
    <property type="term" value="F:heme binding"/>
    <property type="evidence" value="ECO:0007669"/>
    <property type="project" value="UniProtKB-UniRule"/>
</dbReference>
<evidence type="ECO:0000256" key="16">
    <source>
        <dbReference type="PIRSR" id="PIRSR600823-5"/>
    </source>
</evidence>
<evidence type="ECO:0000256" key="1">
    <source>
        <dbReference type="ARBA" id="ARBA00000189"/>
    </source>
</evidence>
<keyword evidence="20" id="KW-1185">Reference proteome</keyword>
<dbReference type="PROSITE" id="PS50873">
    <property type="entry name" value="PEROXIDASE_4"/>
    <property type="match status" value="1"/>
</dbReference>
<comment type="caution">
    <text evidence="19">The sequence shown here is derived from an EMBL/GenBank/DDBJ whole genome shotgun (WGS) entry which is preliminary data.</text>
</comment>
<feature type="binding site" evidence="14">
    <location>
        <position position="66"/>
    </location>
    <ligand>
        <name>Ca(2+)</name>
        <dbReference type="ChEBI" id="CHEBI:29108"/>
        <label>1</label>
    </ligand>
</feature>
<dbReference type="PRINTS" id="PR00458">
    <property type="entry name" value="PEROXIDASE"/>
</dbReference>
<dbReference type="GO" id="GO:0005576">
    <property type="term" value="C:extracellular region"/>
    <property type="evidence" value="ECO:0007669"/>
    <property type="project" value="UniProtKB-SubCell"/>
</dbReference>
<evidence type="ECO:0000256" key="15">
    <source>
        <dbReference type="PIRSR" id="PIRSR600823-4"/>
    </source>
</evidence>
<keyword evidence="6 14" id="KW-0106">Calcium</keyword>
<dbReference type="PROSITE" id="PS00436">
    <property type="entry name" value="PEROXIDASE_2"/>
    <property type="match status" value="1"/>
</dbReference>
<evidence type="ECO:0000313" key="19">
    <source>
        <dbReference type="EMBL" id="KAJ3698721.1"/>
    </source>
</evidence>
<dbReference type="GO" id="GO:0140825">
    <property type="term" value="F:lactoperoxidase activity"/>
    <property type="evidence" value="ECO:0007669"/>
    <property type="project" value="UniProtKB-EC"/>
</dbReference>
<dbReference type="InterPro" id="IPR002016">
    <property type="entry name" value="Haem_peroxidase"/>
</dbReference>
<evidence type="ECO:0000256" key="8">
    <source>
        <dbReference type="ARBA" id="ARBA00023004"/>
    </source>
</evidence>
<comment type="subcellular location">
    <subcellularLocation>
        <location evidence="17">Secreted</location>
    </subcellularLocation>
</comment>
<feature type="disulfide bond" evidence="16">
    <location>
        <begin position="64"/>
        <end position="69"/>
    </location>
</feature>
<protein>
    <recommendedName>
        <fullName evidence="17">Peroxidase</fullName>
        <ecNumber evidence="17">1.11.1.7</ecNumber>
    </recommendedName>
</protein>
<evidence type="ECO:0000256" key="9">
    <source>
        <dbReference type="ARBA" id="ARBA00023157"/>
    </source>
</evidence>
<dbReference type="FunFam" id="1.10.420.10:FF:000001">
    <property type="entry name" value="Peroxidase"/>
    <property type="match status" value="1"/>
</dbReference>
<evidence type="ECO:0000256" key="6">
    <source>
        <dbReference type="ARBA" id="ARBA00022837"/>
    </source>
</evidence>
<dbReference type="GO" id="GO:0042744">
    <property type="term" value="P:hydrogen peroxide catabolic process"/>
    <property type="evidence" value="ECO:0007669"/>
    <property type="project" value="UniProtKB-KW"/>
</dbReference>
<gene>
    <name evidence="19" type="ORF">LUZ61_002426</name>
</gene>
<feature type="binding site" evidence="14">
    <location>
        <position position="244"/>
    </location>
    <ligand>
        <name>Ca(2+)</name>
        <dbReference type="ChEBI" id="CHEBI:29108"/>
        <label>2</label>
    </ligand>
</feature>
<keyword evidence="9 16" id="KW-1015">Disulfide bond</keyword>
<evidence type="ECO:0000256" key="2">
    <source>
        <dbReference type="ARBA" id="ARBA00006873"/>
    </source>
</evidence>
<keyword evidence="17" id="KW-0732">Signal</keyword>
<feature type="disulfide bond" evidence="16">
    <location>
        <begin position="196"/>
        <end position="223"/>
    </location>
</feature>
<dbReference type="Pfam" id="PF00141">
    <property type="entry name" value="peroxidase"/>
    <property type="match status" value="1"/>
</dbReference>
<keyword evidence="7 17" id="KW-0560">Oxidoreductase</keyword>
<feature type="site" description="Transition state stabilizer" evidence="15">
    <location>
        <position position="58"/>
    </location>
</feature>
<feature type="binding site" evidence="14">
    <location>
        <position position="68"/>
    </location>
    <ligand>
        <name>Ca(2+)</name>
        <dbReference type="ChEBI" id="CHEBI:29108"/>
        <label>1</label>
    </ligand>
</feature>
<dbReference type="InterPro" id="IPR019793">
    <property type="entry name" value="Peroxidases_heam-ligand_BS"/>
</dbReference>
<evidence type="ECO:0000256" key="5">
    <source>
        <dbReference type="ARBA" id="ARBA00022723"/>
    </source>
</evidence>
<evidence type="ECO:0000256" key="14">
    <source>
        <dbReference type="PIRSR" id="PIRSR600823-3"/>
    </source>
</evidence>
<dbReference type="Gene3D" id="1.10.420.10">
    <property type="entry name" value="Peroxidase, domain 2"/>
    <property type="match status" value="1"/>
</dbReference>
<keyword evidence="17" id="KW-0964">Secreted</keyword>
<dbReference type="CDD" id="cd00693">
    <property type="entry name" value="secretory_peroxidase"/>
    <property type="match status" value="1"/>
</dbReference>
<dbReference type="InterPro" id="IPR010255">
    <property type="entry name" value="Haem_peroxidase_sf"/>
</dbReference>
<evidence type="ECO:0000256" key="4">
    <source>
        <dbReference type="ARBA" id="ARBA00022617"/>
    </source>
</evidence>
<dbReference type="InterPro" id="IPR033905">
    <property type="entry name" value="Secretory_peroxidase"/>
</dbReference>
<feature type="binding site" description="axial binding residue" evidence="14">
    <location>
        <position position="189"/>
    </location>
    <ligand>
        <name>heme b</name>
        <dbReference type="ChEBI" id="CHEBI:60344"/>
    </ligand>
    <ligandPart>
        <name>Fe</name>
        <dbReference type="ChEBI" id="CHEBI:18248"/>
    </ligandPart>
</feature>
<evidence type="ECO:0000256" key="10">
    <source>
        <dbReference type="ARBA" id="ARBA00023283"/>
    </source>
</evidence>
<keyword evidence="11 17" id="KW-0376">Hydrogen peroxide</keyword>
<comment type="similarity">
    <text evidence="2">Belongs to the peroxidase family. Ascorbate peroxidase subfamily.</text>
</comment>